<accession>A0A402D4T2</accession>
<keyword evidence="2" id="KW-1185">Reference proteome</keyword>
<dbReference type="InterPro" id="IPR041881">
    <property type="entry name" value="PqqD_sf"/>
</dbReference>
<dbReference type="EMBL" id="AP025739">
    <property type="protein sequence ID" value="BDI31960.1"/>
    <property type="molecule type" value="Genomic_DNA"/>
</dbReference>
<dbReference type="RefSeq" id="WP_119324532.1">
    <property type="nucleotide sequence ID" value="NZ_AP025739.1"/>
</dbReference>
<dbReference type="OrthoDB" id="9815056at2"/>
<sequence>MKQGRFSGLAEYLPFLRERKPPLTREEMLRLRPLRRSVVTWTTKPQDASGDEDVSETPDPLVVLSAPRTMGPLTRWVTRLLSAPVDRRVELDEYGSAIWTMCDGTHTVRQLADFTSAKYKLNKRQAEVSVLAFMKMLAQRDLIGYHTEGKRSAHVRPNSGGAAQRSRSGSRRRH</sequence>
<dbReference type="KEGG" id="ccot:CCAX7_40110"/>
<dbReference type="Pfam" id="PF05402">
    <property type="entry name" value="PqqD"/>
    <property type="match status" value="1"/>
</dbReference>
<evidence type="ECO:0000313" key="2">
    <source>
        <dbReference type="Proteomes" id="UP000287394"/>
    </source>
</evidence>
<gene>
    <name evidence="1" type="ORF">CCAX7_40110</name>
</gene>
<evidence type="ECO:0000313" key="1">
    <source>
        <dbReference type="EMBL" id="BDI31960.1"/>
    </source>
</evidence>
<dbReference type="Proteomes" id="UP000287394">
    <property type="component" value="Chromosome"/>
</dbReference>
<name>A0A402D4T2_9BACT</name>
<dbReference type="AlphaFoldDB" id="A0A402D4T2"/>
<dbReference type="InterPro" id="IPR008792">
    <property type="entry name" value="PQQD"/>
</dbReference>
<dbReference type="Gene3D" id="1.10.10.1150">
    <property type="entry name" value="Coenzyme PQQ synthesis protein D (PqqD)"/>
    <property type="match status" value="1"/>
</dbReference>
<protein>
    <submittedName>
        <fullName evidence="1">Uncharacterized protein</fullName>
    </submittedName>
</protein>
<proteinExistence type="predicted"/>
<organism evidence="1 2">
    <name type="scientific">Capsulimonas corticalis</name>
    <dbReference type="NCBI Taxonomy" id="2219043"/>
    <lineage>
        <taxon>Bacteria</taxon>
        <taxon>Bacillati</taxon>
        <taxon>Armatimonadota</taxon>
        <taxon>Armatimonadia</taxon>
        <taxon>Capsulimonadales</taxon>
        <taxon>Capsulimonadaceae</taxon>
        <taxon>Capsulimonas</taxon>
    </lineage>
</organism>
<reference evidence="1 2" key="1">
    <citation type="journal article" date="2019" name="Int. J. Syst. Evol. Microbiol.">
        <title>Capsulimonas corticalis gen. nov., sp. nov., an aerobic capsulated bacterium, of a novel bacterial order, Capsulimonadales ord. nov., of the class Armatimonadia of the phylum Armatimonadetes.</title>
        <authorList>
            <person name="Li J."/>
            <person name="Kudo C."/>
            <person name="Tonouchi A."/>
        </authorList>
    </citation>
    <scope>NUCLEOTIDE SEQUENCE [LARGE SCALE GENOMIC DNA]</scope>
    <source>
        <strain evidence="1 2">AX-7</strain>
    </source>
</reference>